<dbReference type="AlphaFoldDB" id="A0A1S2LUJ4"/>
<dbReference type="OrthoDB" id="2887363at2"/>
<feature type="transmembrane region" description="Helical" evidence="1">
    <location>
        <begin position="6"/>
        <end position="26"/>
    </location>
</feature>
<evidence type="ECO:0000313" key="3">
    <source>
        <dbReference type="Proteomes" id="UP000180098"/>
    </source>
</evidence>
<keyword evidence="1" id="KW-0472">Membrane</keyword>
<dbReference type="Proteomes" id="UP000180098">
    <property type="component" value="Unassembled WGS sequence"/>
</dbReference>
<keyword evidence="1" id="KW-1133">Transmembrane helix</keyword>
<reference evidence="2 3" key="1">
    <citation type="submission" date="2016-10" db="EMBL/GenBank/DDBJ databases">
        <title>Draft genome sequences of four alkaliphilic bacteria belonging to the Anaerobacillus genus.</title>
        <authorList>
            <person name="Bassil N.M."/>
            <person name="Lloyd J.R."/>
        </authorList>
    </citation>
    <scope>NUCLEOTIDE SEQUENCE [LARGE SCALE GENOMIC DNA]</scope>
    <source>
        <strain evidence="2 3">DSM 15340</strain>
    </source>
</reference>
<accession>A0A1S2LUJ4</accession>
<protein>
    <submittedName>
        <fullName evidence="2">Uncharacterized protein</fullName>
    </submittedName>
</protein>
<comment type="caution">
    <text evidence="2">The sequence shown here is derived from an EMBL/GenBank/DDBJ whole genome shotgun (WGS) entry which is preliminary data.</text>
</comment>
<organism evidence="2 3">
    <name type="scientific">Anaerobacillus arseniciselenatis</name>
    <dbReference type="NCBI Taxonomy" id="85682"/>
    <lineage>
        <taxon>Bacteria</taxon>
        <taxon>Bacillati</taxon>
        <taxon>Bacillota</taxon>
        <taxon>Bacilli</taxon>
        <taxon>Bacillales</taxon>
        <taxon>Bacillaceae</taxon>
        <taxon>Anaerobacillus</taxon>
    </lineage>
</organism>
<dbReference type="RefSeq" id="WP_071311941.1">
    <property type="nucleotide sequence ID" value="NZ_MLQQ01000001.1"/>
</dbReference>
<sequence length="152" mass="17821">MKNMNVIYFLSIIFYLVVGIIIGIVVDKDWLSDEQLLYIQKLKAENALLVEENQTWARYVEDEFNEVRVFTTAEKEQFQHLDMVLAKVGVTLERFPETAGLYNQQGIIITLGEELEETYGLPQLKLEDIPNRELDLNMMYISLLRIKEELMK</sequence>
<gene>
    <name evidence="2" type="ORF">BKP35_03270</name>
</gene>
<evidence type="ECO:0000256" key="1">
    <source>
        <dbReference type="SAM" id="Phobius"/>
    </source>
</evidence>
<evidence type="ECO:0000313" key="2">
    <source>
        <dbReference type="EMBL" id="OIJ16016.1"/>
    </source>
</evidence>
<dbReference type="EMBL" id="MLQQ01000001">
    <property type="protein sequence ID" value="OIJ16016.1"/>
    <property type="molecule type" value="Genomic_DNA"/>
</dbReference>
<proteinExistence type="predicted"/>
<keyword evidence="3" id="KW-1185">Reference proteome</keyword>
<keyword evidence="1" id="KW-0812">Transmembrane</keyword>
<name>A0A1S2LUJ4_9BACI</name>